<evidence type="ECO:0000313" key="6">
    <source>
        <dbReference type="Proteomes" id="UP000184164"/>
    </source>
</evidence>
<keyword evidence="3" id="KW-0804">Transcription</keyword>
<dbReference type="OrthoDB" id="9803256at2"/>
<dbReference type="EMBL" id="FQUM01000001">
    <property type="protein sequence ID" value="SHE52090.1"/>
    <property type="molecule type" value="Genomic_DNA"/>
</dbReference>
<dbReference type="SUPFAM" id="SSF47413">
    <property type="entry name" value="lambda repressor-like DNA-binding domains"/>
    <property type="match status" value="1"/>
</dbReference>
<evidence type="ECO:0000259" key="4">
    <source>
        <dbReference type="PROSITE" id="PS50932"/>
    </source>
</evidence>
<dbReference type="InterPro" id="IPR028082">
    <property type="entry name" value="Peripla_BP_I"/>
</dbReference>
<dbReference type="InterPro" id="IPR000843">
    <property type="entry name" value="HTH_LacI"/>
</dbReference>
<dbReference type="PROSITE" id="PS50932">
    <property type="entry name" value="HTH_LACI_2"/>
    <property type="match status" value="1"/>
</dbReference>
<dbReference type="SUPFAM" id="SSF53822">
    <property type="entry name" value="Periplasmic binding protein-like I"/>
    <property type="match status" value="1"/>
</dbReference>
<dbReference type="PANTHER" id="PTHR30146">
    <property type="entry name" value="LACI-RELATED TRANSCRIPTIONAL REPRESSOR"/>
    <property type="match status" value="1"/>
</dbReference>
<dbReference type="CDD" id="cd06267">
    <property type="entry name" value="PBP1_LacI_sugar_binding-like"/>
    <property type="match status" value="1"/>
</dbReference>
<feature type="domain" description="HTH lacI-type" evidence="4">
    <location>
        <begin position="4"/>
        <end position="58"/>
    </location>
</feature>
<dbReference type="RefSeq" id="WP_072998701.1">
    <property type="nucleotide sequence ID" value="NZ_FQUM01000001.1"/>
</dbReference>
<evidence type="ECO:0000256" key="1">
    <source>
        <dbReference type="ARBA" id="ARBA00023015"/>
    </source>
</evidence>
<dbReference type="Pfam" id="PF13377">
    <property type="entry name" value="Peripla_BP_3"/>
    <property type="match status" value="1"/>
</dbReference>
<evidence type="ECO:0000313" key="5">
    <source>
        <dbReference type="EMBL" id="SHE52090.1"/>
    </source>
</evidence>
<dbReference type="SMART" id="SM00354">
    <property type="entry name" value="HTH_LACI"/>
    <property type="match status" value="1"/>
</dbReference>
<dbReference type="PANTHER" id="PTHR30146:SF109">
    <property type="entry name" value="HTH-TYPE TRANSCRIPTIONAL REGULATOR GALS"/>
    <property type="match status" value="1"/>
</dbReference>
<dbReference type="Gene3D" id="3.40.50.2300">
    <property type="match status" value="2"/>
</dbReference>
<dbReference type="GO" id="GO:0003700">
    <property type="term" value="F:DNA-binding transcription factor activity"/>
    <property type="evidence" value="ECO:0007669"/>
    <property type="project" value="TreeGrafter"/>
</dbReference>
<dbReference type="AlphaFoldDB" id="A0A1M4U650"/>
<accession>A0A1M4U650</accession>
<sequence>MKHITIKEVAEALNCSISTVSRAFNNKSEIHPDTRERVLQVAAKMGYHPNPIARKLTQQRSYNVGVVVPEFLNPFFPEVIMGIQDVLLEKGYQVLIMQSNENDETEQKNLKTLEDNFVDGIILSLTQESKNINYLQHLINKNYPLVLFNRTNESLTVSKVLFDDYKWALFATEHLIQQGLKELVHIAGKSHLTLSKKRKQGFIDAHRKHKLPVDSSKIIETGFLVEDGIRTVMELIDNDTLPEGFFCVNDATAMGAIKALKKNGYKVPQDIAIMGFTDTPVSSMIEPPLSSVVQPSRQMGEVAAELLLRQIESKSIVIPETVVLSGSLKVRESSVKL</sequence>
<dbReference type="STRING" id="1484053.SAMN05444274_101583"/>
<evidence type="ECO:0000256" key="2">
    <source>
        <dbReference type="ARBA" id="ARBA00023125"/>
    </source>
</evidence>
<dbReference type="Gene3D" id="1.10.260.40">
    <property type="entry name" value="lambda repressor-like DNA-binding domains"/>
    <property type="match status" value="1"/>
</dbReference>
<proteinExistence type="predicted"/>
<reference evidence="5 6" key="1">
    <citation type="submission" date="2016-11" db="EMBL/GenBank/DDBJ databases">
        <authorList>
            <person name="Jaros S."/>
            <person name="Januszkiewicz K."/>
            <person name="Wedrychowicz H."/>
        </authorList>
    </citation>
    <scope>NUCLEOTIDE SEQUENCE [LARGE SCALE GENOMIC DNA]</scope>
    <source>
        <strain evidence="5 6">DSM 26910</strain>
    </source>
</reference>
<dbReference type="Pfam" id="PF00356">
    <property type="entry name" value="LacI"/>
    <property type="match status" value="1"/>
</dbReference>
<gene>
    <name evidence="5" type="ORF">SAMN05444274_101583</name>
</gene>
<keyword evidence="2" id="KW-0238">DNA-binding</keyword>
<evidence type="ECO:0000256" key="3">
    <source>
        <dbReference type="ARBA" id="ARBA00023163"/>
    </source>
</evidence>
<dbReference type="InterPro" id="IPR010982">
    <property type="entry name" value="Lambda_DNA-bd_dom_sf"/>
</dbReference>
<keyword evidence="6" id="KW-1185">Reference proteome</keyword>
<dbReference type="InterPro" id="IPR046335">
    <property type="entry name" value="LacI/GalR-like_sensor"/>
</dbReference>
<organism evidence="5 6">
    <name type="scientific">Mariniphaga anaerophila</name>
    <dbReference type="NCBI Taxonomy" id="1484053"/>
    <lineage>
        <taxon>Bacteria</taxon>
        <taxon>Pseudomonadati</taxon>
        <taxon>Bacteroidota</taxon>
        <taxon>Bacteroidia</taxon>
        <taxon>Marinilabiliales</taxon>
        <taxon>Prolixibacteraceae</taxon>
        <taxon>Mariniphaga</taxon>
    </lineage>
</organism>
<dbReference type="Proteomes" id="UP000184164">
    <property type="component" value="Unassembled WGS sequence"/>
</dbReference>
<protein>
    <submittedName>
        <fullName evidence="5">Transcriptional regulator, LacI family</fullName>
    </submittedName>
</protein>
<keyword evidence="1" id="KW-0805">Transcription regulation</keyword>
<dbReference type="CDD" id="cd01392">
    <property type="entry name" value="HTH_LacI"/>
    <property type="match status" value="1"/>
</dbReference>
<name>A0A1M4U650_9BACT</name>
<dbReference type="GO" id="GO:0000976">
    <property type="term" value="F:transcription cis-regulatory region binding"/>
    <property type="evidence" value="ECO:0007669"/>
    <property type="project" value="TreeGrafter"/>
</dbReference>